<evidence type="ECO:0000313" key="6">
    <source>
        <dbReference type="Proteomes" id="UP000807306"/>
    </source>
</evidence>
<dbReference type="AlphaFoldDB" id="A0A9P6EP63"/>
<sequence length="275" mass="29636">MHHQTFLHYTPPGAPQQHPQVQQHQPVTHVAPKDTQRLPPPVQAAAAAPAVVAQPIASTSAQPQPAGPVVAKGDWTKDLVQLAKTAELKKHALTLQLHTAHILSAHASLEQKEKALQDLLEQKNKLESERTRLLTSLREINEDRDRSDISEAQIRKECNDTRSKIEQLTNGDYAVAKTDVDKLRAELGQPPMPSLQETLEERKSQYLNERRLNGTASQQTASSSASASAANSGTAAKRPAPATTGSSQDGQAAKRPRGRPKGSKNRAKGSGDGAA</sequence>
<feature type="region of interest" description="Disordered" evidence="4">
    <location>
        <begin position="212"/>
        <end position="275"/>
    </location>
</feature>
<dbReference type="Proteomes" id="UP000807306">
    <property type="component" value="Unassembled WGS sequence"/>
</dbReference>
<reference evidence="5" key="1">
    <citation type="submission" date="2020-11" db="EMBL/GenBank/DDBJ databases">
        <authorList>
            <consortium name="DOE Joint Genome Institute"/>
            <person name="Ahrendt S."/>
            <person name="Riley R."/>
            <person name="Andreopoulos W."/>
            <person name="Labutti K."/>
            <person name="Pangilinan J."/>
            <person name="Ruiz-Duenas F.J."/>
            <person name="Barrasa J.M."/>
            <person name="Sanchez-Garcia M."/>
            <person name="Camarero S."/>
            <person name="Miyauchi S."/>
            <person name="Serrano A."/>
            <person name="Linde D."/>
            <person name="Babiker R."/>
            <person name="Drula E."/>
            <person name="Ayuso-Fernandez I."/>
            <person name="Pacheco R."/>
            <person name="Padilla G."/>
            <person name="Ferreira P."/>
            <person name="Barriuso J."/>
            <person name="Kellner H."/>
            <person name="Castanera R."/>
            <person name="Alfaro M."/>
            <person name="Ramirez L."/>
            <person name="Pisabarro A.G."/>
            <person name="Kuo A."/>
            <person name="Tritt A."/>
            <person name="Lipzen A."/>
            <person name="He G."/>
            <person name="Yan M."/>
            <person name="Ng V."/>
            <person name="Cullen D."/>
            <person name="Martin F."/>
            <person name="Rosso M.-N."/>
            <person name="Henrissat B."/>
            <person name="Hibbett D."/>
            <person name="Martinez A.T."/>
            <person name="Grigoriev I.V."/>
        </authorList>
    </citation>
    <scope>NUCLEOTIDE SEQUENCE</scope>
    <source>
        <strain evidence="5">CBS 506.95</strain>
    </source>
</reference>
<gene>
    <name evidence="5" type="ORF">CPB83DRAFT_758687</name>
</gene>
<proteinExistence type="predicted"/>
<evidence type="ECO:0000313" key="5">
    <source>
        <dbReference type="EMBL" id="KAF9532815.1"/>
    </source>
</evidence>
<dbReference type="Pfam" id="PF10146">
    <property type="entry name" value="zf-C4H2"/>
    <property type="match status" value="1"/>
</dbReference>
<comment type="subcellular location">
    <subcellularLocation>
        <location evidence="1">Nucleus</location>
    </subcellularLocation>
</comment>
<feature type="compositionally biased region" description="Basic residues" evidence="4">
    <location>
        <begin position="254"/>
        <end position="267"/>
    </location>
</feature>
<evidence type="ECO:0000256" key="4">
    <source>
        <dbReference type="SAM" id="MobiDB-lite"/>
    </source>
</evidence>
<dbReference type="InterPro" id="IPR000637">
    <property type="entry name" value="HMGI/Y_DNA-bd_CS"/>
</dbReference>
<comment type="caution">
    <text evidence="5">The sequence shown here is derived from an EMBL/GenBank/DDBJ whole genome shotgun (WGS) entry which is preliminary data.</text>
</comment>
<dbReference type="GO" id="GO:0005634">
    <property type="term" value="C:nucleus"/>
    <property type="evidence" value="ECO:0007669"/>
    <property type="project" value="UniProtKB-SubCell"/>
</dbReference>
<feature type="compositionally biased region" description="Low complexity" evidence="4">
    <location>
        <begin position="213"/>
        <end position="236"/>
    </location>
</feature>
<feature type="coiled-coil region" evidence="3">
    <location>
        <begin position="102"/>
        <end position="143"/>
    </location>
</feature>
<dbReference type="OrthoDB" id="20865at2759"/>
<evidence type="ECO:0000256" key="3">
    <source>
        <dbReference type="SAM" id="Coils"/>
    </source>
</evidence>
<dbReference type="EMBL" id="MU157830">
    <property type="protein sequence ID" value="KAF9532815.1"/>
    <property type="molecule type" value="Genomic_DNA"/>
</dbReference>
<dbReference type="PANTHER" id="PTHR31058:SF2">
    <property type="entry name" value="ZINC FINGER C4H2 DOMAIN-CONTAINING PROTEIN"/>
    <property type="match status" value="1"/>
</dbReference>
<dbReference type="InterPro" id="IPR018482">
    <property type="entry name" value="Znf-C4H2"/>
</dbReference>
<protein>
    <submittedName>
        <fullName evidence="5">Uncharacterized protein</fullName>
    </submittedName>
</protein>
<keyword evidence="2" id="KW-0539">Nucleus</keyword>
<feature type="compositionally biased region" description="Low complexity" evidence="4">
    <location>
        <begin position="15"/>
        <end position="30"/>
    </location>
</feature>
<name>A0A9P6EP63_9AGAR</name>
<organism evidence="5 6">
    <name type="scientific">Crepidotus variabilis</name>
    <dbReference type="NCBI Taxonomy" id="179855"/>
    <lineage>
        <taxon>Eukaryota</taxon>
        <taxon>Fungi</taxon>
        <taxon>Dikarya</taxon>
        <taxon>Basidiomycota</taxon>
        <taxon>Agaricomycotina</taxon>
        <taxon>Agaricomycetes</taxon>
        <taxon>Agaricomycetidae</taxon>
        <taxon>Agaricales</taxon>
        <taxon>Agaricineae</taxon>
        <taxon>Crepidotaceae</taxon>
        <taxon>Crepidotus</taxon>
    </lineage>
</organism>
<dbReference type="PANTHER" id="PTHR31058">
    <property type="entry name" value="ZINC FINGER C4H2 DOMAIN-CONTAINING PROTEIN"/>
    <property type="match status" value="1"/>
</dbReference>
<dbReference type="PROSITE" id="PS00354">
    <property type="entry name" value="HMGI_Y"/>
    <property type="match status" value="1"/>
</dbReference>
<accession>A0A9P6EP63</accession>
<keyword evidence="6" id="KW-1185">Reference proteome</keyword>
<evidence type="ECO:0000256" key="2">
    <source>
        <dbReference type="ARBA" id="ARBA00023242"/>
    </source>
</evidence>
<feature type="region of interest" description="Disordered" evidence="4">
    <location>
        <begin position="1"/>
        <end position="38"/>
    </location>
</feature>
<keyword evidence="3" id="KW-0175">Coiled coil</keyword>
<dbReference type="GO" id="GO:0006355">
    <property type="term" value="P:regulation of DNA-templated transcription"/>
    <property type="evidence" value="ECO:0007669"/>
    <property type="project" value="InterPro"/>
</dbReference>
<evidence type="ECO:0000256" key="1">
    <source>
        <dbReference type="ARBA" id="ARBA00004123"/>
    </source>
</evidence>